<organism evidence="2">
    <name type="scientific">Solanum chacoense</name>
    <name type="common">Chaco potato</name>
    <dbReference type="NCBI Taxonomy" id="4108"/>
    <lineage>
        <taxon>Eukaryota</taxon>
        <taxon>Viridiplantae</taxon>
        <taxon>Streptophyta</taxon>
        <taxon>Embryophyta</taxon>
        <taxon>Tracheophyta</taxon>
        <taxon>Spermatophyta</taxon>
        <taxon>Magnoliopsida</taxon>
        <taxon>eudicotyledons</taxon>
        <taxon>Gunneridae</taxon>
        <taxon>Pentapetalae</taxon>
        <taxon>asterids</taxon>
        <taxon>lamiids</taxon>
        <taxon>Solanales</taxon>
        <taxon>Solanaceae</taxon>
        <taxon>Solanoideae</taxon>
        <taxon>Solaneae</taxon>
        <taxon>Solanum</taxon>
    </lineage>
</organism>
<feature type="chain" id="PRO_5006865485" evidence="1">
    <location>
        <begin position="17"/>
        <end position="74"/>
    </location>
</feature>
<dbReference type="EMBL" id="GEDG01033689">
    <property type="protein sequence ID" value="JAP10129.1"/>
    <property type="molecule type" value="Transcribed_RNA"/>
</dbReference>
<reference evidence="2" key="1">
    <citation type="submission" date="2015-12" db="EMBL/GenBank/DDBJ databases">
        <title>Gene expression during late stages of embryo sac development: a critical building block for successful pollen-pistil interactions.</title>
        <authorList>
            <person name="Liu Y."/>
            <person name="Joly V."/>
            <person name="Sabar M."/>
            <person name="Matton D.P."/>
        </authorList>
    </citation>
    <scope>NUCLEOTIDE SEQUENCE</scope>
</reference>
<sequence>MLFVFILELSFSGTQGCALVVNEVVENLEVSSSKPSGDKKYQVILVICPSLGGPSYLIPVAGGRWHVSRGISQG</sequence>
<feature type="non-terminal residue" evidence="2">
    <location>
        <position position="74"/>
    </location>
</feature>
<keyword evidence="1" id="KW-0732">Signal</keyword>
<evidence type="ECO:0000313" key="2">
    <source>
        <dbReference type="EMBL" id="JAP10129.1"/>
    </source>
</evidence>
<dbReference type="AlphaFoldDB" id="A0A0V0GPE3"/>
<feature type="signal peptide" evidence="1">
    <location>
        <begin position="1"/>
        <end position="16"/>
    </location>
</feature>
<name>A0A0V0GPE3_SOLCH</name>
<accession>A0A0V0GPE3</accession>
<protein>
    <submittedName>
        <fullName evidence="2">Putative ovule protein</fullName>
    </submittedName>
</protein>
<evidence type="ECO:0000256" key="1">
    <source>
        <dbReference type="SAM" id="SignalP"/>
    </source>
</evidence>
<proteinExistence type="predicted"/>